<dbReference type="Gene3D" id="2.150.10.10">
    <property type="entry name" value="Serralysin-like metalloprotease, C-terminal"/>
    <property type="match status" value="3"/>
</dbReference>
<evidence type="ECO:0000313" key="3">
    <source>
        <dbReference type="EMBL" id="NBZ87627.1"/>
    </source>
</evidence>
<organism evidence="3 4">
    <name type="scientific">Stagnihabitans tardus</name>
    <dbReference type="NCBI Taxonomy" id="2699202"/>
    <lineage>
        <taxon>Bacteria</taxon>
        <taxon>Pseudomonadati</taxon>
        <taxon>Pseudomonadota</taxon>
        <taxon>Alphaproteobacteria</taxon>
        <taxon>Rhodobacterales</taxon>
        <taxon>Paracoccaceae</taxon>
        <taxon>Stagnihabitans</taxon>
    </lineage>
</organism>
<dbReference type="AlphaFoldDB" id="A0AAE4Y7Z1"/>
<dbReference type="Proteomes" id="UP001193501">
    <property type="component" value="Unassembled WGS sequence"/>
</dbReference>
<dbReference type="PROSITE" id="PS00330">
    <property type="entry name" value="HEMOLYSIN_CALCIUM"/>
    <property type="match status" value="1"/>
</dbReference>
<dbReference type="PANTHER" id="PTHR38340:SF1">
    <property type="entry name" value="S-LAYER PROTEIN"/>
    <property type="match status" value="1"/>
</dbReference>
<dbReference type="PRINTS" id="PR00313">
    <property type="entry name" value="CABNDNGRPT"/>
</dbReference>
<gene>
    <name evidence="3" type="ORF">GV832_08540</name>
</gene>
<dbReference type="GO" id="GO:0005509">
    <property type="term" value="F:calcium ion binding"/>
    <property type="evidence" value="ECO:0007669"/>
    <property type="project" value="InterPro"/>
</dbReference>
<dbReference type="Pfam" id="PF00353">
    <property type="entry name" value="HemolysinCabind"/>
    <property type="match status" value="3"/>
</dbReference>
<dbReference type="RefSeq" id="WP_168774423.1">
    <property type="nucleotide sequence ID" value="NZ_JAABNR010000006.1"/>
</dbReference>
<dbReference type="InterPro" id="IPR011049">
    <property type="entry name" value="Serralysin-like_metalloprot_C"/>
</dbReference>
<proteinExistence type="predicted"/>
<evidence type="ECO:0000256" key="2">
    <source>
        <dbReference type="ARBA" id="ARBA00022525"/>
    </source>
</evidence>
<dbReference type="GO" id="GO:0005576">
    <property type="term" value="C:extracellular region"/>
    <property type="evidence" value="ECO:0007669"/>
    <property type="project" value="UniProtKB-SubCell"/>
</dbReference>
<dbReference type="PANTHER" id="PTHR38340">
    <property type="entry name" value="S-LAYER PROTEIN"/>
    <property type="match status" value="1"/>
</dbReference>
<keyword evidence="2" id="KW-0964">Secreted</keyword>
<evidence type="ECO:0000313" key="4">
    <source>
        <dbReference type="Proteomes" id="UP001193501"/>
    </source>
</evidence>
<comment type="subcellular location">
    <subcellularLocation>
        <location evidence="1">Secreted</location>
    </subcellularLocation>
</comment>
<comment type="caution">
    <text evidence="3">The sequence shown here is derived from an EMBL/GenBank/DDBJ whole genome shotgun (WGS) entry which is preliminary data.</text>
</comment>
<dbReference type="SUPFAM" id="SSF51120">
    <property type="entry name" value="beta-Roll"/>
    <property type="match status" value="2"/>
</dbReference>
<evidence type="ECO:0000256" key="1">
    <source>
        <dbReference type="ARBA" id="ARBA00004613"/>
    </source>
</evidence>
<name>A0AAE4Y7Z1_9RHOB</name>
<dbReference type="EMBL" id="JAABNR010000006">
    <property type="protein sequence ID" value="NBZ87627.1"/>
    <property type="molecule type" value="Genomic_DNA"/>
</dbReference>
<accession>A0AAE4Y7Z1</accession>
<dbReference type="InterPro" id="IPR018511">
    <property type="entry name" value="Hemolysin-typ_Ca-bd_CS"/>
</dbReference>
<sequence length="546" mass="54249">MTNFVFSGNSSAPQTLNANETGMILPSGALGASNAAAVTMTGQASLTVLGTLYSDGGAFGIPTVAVSGNANRVLLGERGYLGNTKGPAISVAAGSFSLSNSGQIEASAEGVLASGTSVEIANSGSIRASGFSAINVSSDSFHLVNSGEIVTLGGGTSVQLVSCYFDILNTGTLGGITALLTPGGTVTNLGTILGSVFLGGGANRFDGAQGVVTGVLDGQQGDDWLATGAGRDHIIGGVGNDTISSGADADTVSGGAGNDVIAGGTGNDRLVGDEGNDSFMGDAGSDTIIGGTGRDMVDYRGSSAGVEVDLTEAEAFGGDAEGDSLTGVEGLRGSAYGDVLVGDGLANLLRGAAGADRIDGGAGNDTLRGDTGADTLEGGTGFDTVTYAGATRGVVVNLFTGAVQGGQAQGDVLSGFEAVVGSEARDQLTGDWRANLLNGGGEGDVLTGGLGNDTLIGGRGAAGDSFIFNPNDGTDQISDFERGRDVIDISAYGFASFAEIMALTTISEDGKDTVIDFTDNGIDARIVFKSCIFLNETEFQDAVLWQ</sequence>
<keyword evidence="4" id="KW-1185">Reference proteome</keyword>
<reference evidence="3" key="1">
    <citation type="submission" date="2020-01" db="EMBL/GenBank/DDBJ databases">
        <authorList>
            <person name="Chen W.-M."/>
        </authorList>
    </citation>
    <scope>NUCLEOTIDE SEQUENCE</scope>
    <source>
        <strain evidence="3">CYK-10</strain>
    </source>
</reference>
<evidence type="ECO:0008006" key="5">
    <source>
        <dbReference type="Google" id="ProtNLM"/>
    </source>
</evidence>
<dbReference type="InterPro" id="IPR050557">
    <property type="entry name" value="RTX_toxin/Mannuronan_C5-epim"/>
</dbReference>
<dbReference type="InterPro" id="IPR001343">
    <property type="entry name" value="Hemolysn_Ca-bd"/>
</dbReference>
<protein>
    <recommendedName>
        <fullName evidence="5">Calcium-binding protein</fullName>
    </recommendedName>
</protein>